<name>A0A9W7IGW6_HIBTR</name>
<dbReference type="EMBL" id="BSYR01000026">
    <property type="protein sequence ID" value="GMI95026.1"/>
    <property type="molecule type" value="Genomic_DNA"/>
</dbReference>
<evidence type="ECO:0000313" key="1">
    <source>
        <dbReference type="EMBL" id="GMI95026.1"/>
    </source>
</evidence>
<dbReference type="PANTHER" id="PTHR35504">
    <property type="entry name" value="PROTEIN EMBRYONIC FLOWER 1"/>
    <property type="match status" value="1"/>
</dbReference>
<dbReference type="InterPro" id="IPR034583">
    <property type="entry name" value="EMF1"/>
</dbReference>
<protein>
    <submittedName>
        <fullName evidence="1">Embryonic flower 1</fullName>
    </submittedName>
</protein>
<organism evidence="1 2">
    <name type="scientific">Hibiscus trionum</name>
    <name type="common">Flower of an hour</name>
    <dbReference type="NCBI Taxonomy" id="183268"/>
    <lineage>
        <taxon>Eukaryota</taxon>
        <taxon>Viridiplantae</taxon>
        <taxon>Streptophyta</taxon>
        <taxon>Embryophyta</taxon>
        <taxon>Tracheophyta</taxon>
        <taxon>Spermatophyta</taxon>
        <taxon>Magnoliopsida</taxon>
        <taxon>eudicotyledons</taxon>
        <taxon>Gunneridae</taxon>
        <taxon>Pentapetalae</taxon>
        <taxon>rosids</taxon>
        <taxon>malvids</taxon>
        <taxon>Malvales</taxon>
        <taxon>Malvaceae</taxon>
        <taxon>Malvoideae</taxon>
        <taxon>Hibiscus</taxon>
    </lineage>
</organism>
<keyword evidence="2" id="KW-1185">Reference proteome</keyword>
<proteinExistence type="predicted"/>
<dbReference type="AlphaFoldDB" id="A0A9W7IGW6"/>
<dbReference type="GO" id="GO:0009910">
    <property type="term" value="P:negative regulation of flower development"/>
    <property type="evidence" value="ECO:0007669"/>
    <property type="project" value="InterPro"/>
</dbReference>
<sequence>MDFCCASNTGRNVEFQDDAAVSREHYDNRVEMASEQGAVEDIIEIVELMAKNQYERCLPDIESDKQLPETRCNAKNHQRLDVNKVYGNEA</sequence>
<accession>A0A9W7IGW6</accession>
<dbReference type="GO" id="GO:0048367">
    <property type="term" value="P:shoot system development"/>
    <property type="evidence" value="ECO:0007669"/>
    <property type="project" value="InterPro"/>
</dbReference>
<dbReference type="Proteomes" id="UP001165190">
    <property type="component" value="Unassembled WGS sequence"/>
</dbReference>
<evidence type="ECO:0000313" key="2">
    <source>
        <dbReference type="Proteomes" id="UP001165190"/>
    </source>
</evidence>
<dbReference type="PANTHER" id="PTHR35504:SF1">
    <property type="entry name" value="PROTEIN EMBRYONIC FLOWER 1"/>
    <property type="match status" value="1"/>
</dbReference>
<dbReference type="GO" id="GO:0045892">
    <property type="term" value="P:negative regulation of DNA-templated transcription"/>
    <property type="evidence" value="ECO:0007669"/>
    <property type="project" value="InterPro"/>
</dbReference>
<comment type="caution">
    <text evidence="1">The sequence shown here is derived from an EMBL/GenBank/DDBJ whole genome shotgun (WGS) entry which is preliminary data.</text>
</comment>
<dbReference type="OrthoDB" id="754229at2759"/>
<reference evidence="1" key="1">
    <citation type="submission" date="2023-05" db="EMBL/GenBank/DDBJ databases">
        <title>Genome and transcriptome analyses reveal genes involved in the formation of fine ridges on petal epidermal cells in Hibiscus trionum.</title>
        <authorList>
            <person name="Koshimizu S."/>
            <person name="Masuda S."/>
            <person name="Ishii T."/>
            <person name="Shirasu K."/>
            <person name="Hoshino A."/>
            <person name="Arita M."/>
        </authorList>
    </citation>
    <scope>NUCLEOTIDE SEQUENCE</scope>
    <source>
        <strain evidence="1">Hamamatsu line</strain>
    </source>
</reference>
<gene>
    <name evidence="1" type="ORF">HRI_003171900</name>
</gene>